<dbReference type="AlphaFoldDB" id="A0A0A5I1D3"/>
<dbReference type="GO" id="GO:0015074">
    <property type="term" value="P:DNA integration"/>
    <property type="evidence" value="ECO:0007669"/>
    <property type="project" value="UniProtKB-KW"/>
</dbReference>
<name>A0A0A5I1D3_PHOS4</name>
<dbReference type="Gene3D" id="3.40.50.1390">
    <property type="entry name" value="Resolvase, N-terminal catalytic domain"/>
    <property type="match status" value="1"/>
</dbReference>
<evidence type="ECO:0000256" key="3">
    <source>
        <dbReference type="ARBA" id="ARBA00023125"/>
    </source>
</evidence>
<dbReference type="PROSITE" id="PS00397">
    <property type="entry name" value="RECOMBINASES_1"/>
    <property type="match status" value="1"/>
</dbReference>
<evidence type="ECO:0000256" key="5">
    <source>
        <dbReference type="PIRSR" id="PIRSR606118-50"/>
    </source>
</evidence>
<dbReference type="InterPro" id="IPR009057">
    <property type="entry name" value="Homeodomain-like_sf"/>
</dbReference>
<comment type="caution">
    <text evidence="8">The sequence shown here is derived from an EMBL/GenBank/DDBJ whole genome shotgun (WGS) entry which is preliminary data.</text>
</comment>
<feature type="active site" description="O-(5'-phospho-DNA)-serine intermediate" evidence="5 6">
    <location>
        <position position="9"/>
    </location>
</feature>
<dbReference type="GO" id="GO:0003677">
    <property type="term" value="F:DNA binding"/>
    <property type="evidence" value="ECO:0007669"/>
    <property type="project" value="UniProtKB-KW"/>
</dbReference>
<keyword evidence="2" id="KW-0229">DNA integration</keyword>
<evidence type="ECO:0000256" key="2">
    <source>
        <dbReference type="ARBA" id="ARBA00022908"/>
    </source>
</evidence>
<dbReference type="Pfam" id="PF00239">
    <property type="entry name" value="Resolvase"/>
    <property type="match status" value="1"/>
</dbReference>
<dbReference type="InterPro" id="IPR006119">
    <property type="entry name" value="Resolv_N"/>
</dbReference>
<evidence type="ECO:0000256" key="4">
    <source>
        <dbReference type="ARBA" id="ARBA00023172"/>
    </source>
</evidence>
<organism evidence="8 9">
    <name type="scientific">Photobacterium sp. (strain ATCC 43367)</name>
    <dbReference type="NCBI Taxonomy" id="379097"/>
    <lineage>
        <taxon>Bacteria</taxon>
        <taxon>Pseudomonadati</taxon>
        <taxon>Pseudomonadota</taxon>
        <taxon>Gammaproteobacteria</taxon>
        <taxon>Vibrionales</taxon>
        <taxon>Vibrionaceae</taxon>
        <taxon>Vibrio</taxon>
        <taxon>Vibrio oreintalis group</taxon>
    </lineage>
</organism>
<dbReference type="EMBL" id="JRWP01000004">
    <property type="protein sequence ID" value="KGY10350.1"/>
    <property type="molecule type" value="Genomic_DNA"/>
</dbReference>
<dbReference type="InterPro" id="IPR006118">
    <property type="entry name" value="Recombinase_CS"/>
</dbReference>
<dbReference type="Pfam" id="PF02796">
    <property type="entry name" value="HTH_7"/>
    <property type="match status" value="1"/>
</dbReference>
<dbReference type="PANTHER" id="PTHR30461:SF26">
    <property type="entry name" value="RESOLVASE HOMOLOG YNEB"/>
    <property type="match status" value="1"/>
</dbReference>
<dbReference type="SMART" id="SM00857">
    <property type="entry name" value="Resolvase"/>
    <property type="match status" value="1"/>
</dbReference>
<dbReference type="InterPro" id="IPR036162">
    <property type="entry name" value="Resolvase-like_N_sf"/>
</dbReference>
<reference evidence="8 9" key="1">
    <citation type="submission" date="2014-10" db="EMBL/GenBank/DDBJ databases">
        <title>Genome sequencing of Vibrio sinaloensis T08.</title>
        <authorList>
            <person name="Chan K.-G."/>
            <person name="Mohamad N.I."/>
        </authorList>
    </citation>
    <scope>NUCLEOTIDE SEQUENCE [LARGE SCALE GENOMIC DNA]</scope>
    <source>
        <strain evidence="8 9">T08</strain>
    </source>
</reference>
<evidence type="ECO:0000259" key="7">
    <source>
        <dbReference type="PROSITE" id="PS51736"/>
    </source>
</evidence>
<dbReference type="InterPro" id="IPR050639">
    <property type="entry name" value="SSR_resolvase"/>
</dbReference>
<sequence length="188" mass="21256">MEIGYARVSSDDQALDVQVEQLTKFGCKKIFEEKVSGKSADREELNKLLDFAREGDVVHVCKVDRLARNTIDALQIADTLNSKGAGLIAHDLGELDINSDIGRVIYTTIAAFAQLERKRILQRCAEGREKAKEEGRHLGRYPDYELHGKIKELYREGMNKRQISIELQCSRTTVYRVLSGETLEGERA</sequence>
<accession>A0A0A5I1D3</accession>
<keyword evidence="4" id="KW-0233">DNA recombination</keyword>
<dbReference type="Gene3D" id="1.10.10.60">
    <property type="entry name" value="Homeodomain-like"/>
    <property type="match status" value="1"/>
</dbReference>
<dbReference type="SUPFAM" id="SSF46689">
    <property type="entry name" value="Homeodomain-like"/>
    <property type="match status" value="1"/>
</dbReference>
<proteinExistence type="inferred from homology"/>
<dbReference type="OrthoDB" id="9797501at2"/>
<evidence type="ECO:0000256" key="6">
    <source>
        <dbReference type="PROSITE-ProRule" id="PRU10137"/>
    </source>
</evidence>
<dbReference type="SUPFAM" id="SSF53041">
    <property type="entry name" value="Resolvase-like"/>
    <property type="match status" value="1"/>
</dbReference>
<dbReference type="InterPro" id="IPR006120">
    <property type="entry name" value="Resolvase_HTH_dom"/>
</dbReference>
<gene>
    <name evidence="8" type="ORF">NM06_05435</name>
</gene>
<dbReference type="Proteomes" id="UP000030451">
    <property type="component" value="Unassembled WGS sequence"/>
</dbReference>
<evidence type="ECO:0000313" key="9">
    <source>
        <dbReference type="Proteomes" id="UP000030451"/>
    </source>
</evidence>
<evidence type="ECO:0000313" key="8">
    <source>
        <dbReference type="EMBL" id="KGY10350.1"/>
    </source>
</evidence>
<protein>
    <submittedName>
        <fullName evidence="8">Resolvase</fullName>
    </submittedName>
</protein>
<dbReference type="RefSeq" id="WP_038188727.1">
    <property type="nucleotide sequence ID" value="NZ_JRWP01000004.1"/>
</dbReference>
<keyword evidence="3" id="KW-0238">DNA-binding</keyword>
<feature type="domain" description="Resolvase/invertase-type recombinase catalytic" evidence="7">
    <location>
        <begin position="1"/>
        <end position="135"/>
    </location>
</feature>
<dbReference type="CDD" id="cd03768">
    <property type="entry name" value="SR_ResInv"/>
    <property type="match status" value="1"/>
</dbReference>
<comment type="similarity">
    <text evidence="1">Belongs to the site-specific recombinase resolvase family.</text>
</comment>
<evidence type="ECO:0000256" key="1">
    <source>
        <dbReference type="ARBA" id="ARBA00009913"/>
    </source>
</evidence>
<dbReference type="GO" id="GO:0000150">
    <property type="term" value="F:DNA strand exchange activity"/>
    <property type="evidence" value="ECO:0007669"/>
    <property type="project" value="InterPro"/>
</dbReference>
<dbReference type="PROSITE" id="PS51736">
    <property type="entry name" value="RECOMBINASES_3"/>
    <property type="match status" value="1"/>
</dbReference>
<dbReference type="PANTHER" id="PTHR30461">
    <property type="entry name" value="DNA-INVERTASE FROM LAMBDOID PROPHAGE"/>
    <property type="match status" value="1"/>
</dbReference>